<dbReference type="InterPro" id="IPR048350">
    <property type="entry name" value="S-Me-THD-like_C"/>
</dbReference>
<comment type="caution">
    <text evidence="3">The sequence shown here is derived from an EMBL/GenBank/DDBJ whole genome shotgun (WGS) entry which is preliminary data.</text>
</comment>
<dbReference type="SUPFAM" id="SSF160991">
    <property type="entry name" value="CV3147-like"/>
    <property type="match status" value="1"/>
</dbReference>
<organism evidence="3 4">
    <name type="scientific">Cystobacter ferrugineus</name>
    <dbReference type="NCBI Taxonomy" id="83449"/>
    <lineage>
        <taxon>Bacteria</taxon>
        <taxon>Pseudomonadati</taxon>
        <taxon>Myxococcota</taxon>
        <taxon>Myxococcia</taxon>
        <taxon>Myxococcales</taxon>
        <taxon>Cystobacterineae</taxon>
        <taxon>Archangiaceae</taxon>
        <taxon>Cystobacter</taxon>
    </lineage>
</organism>
<dbReference type="Pfam" id="PF20906">
    <property type="entry name" value="S-Me-THD_C"/>
    <property type="match status" value="1"/>
</dbReference>
<keyword evidence="4" id="KW-1185">Reference proteome</keyword>
<dbReference type="InterPro" id="IPR024071">
    <property type="entry name" value="S-Me-THD_C_sf"/>
</dbReference>
<accession>A0A1L9BCG7</accession>
<evidence type="ECO:0000313" key="4">
    <source>
        <dbReference type="Proteomes" id="UP000182229"/>
    </source>
</evidence>
<reference evidence="3 4" key="2">
    <citation type="submission" date="2016-12" db="EMBL/GenBank/DDBJ databases">
        <title>Draft Genome Sequence of Cystobacter ferrugineus Strain Cbfe23.</title>
        <authorList>
            <person name="Akbar S."/>
            <person name="Dowd S.E."/>
            <person name="Stevens D.C."/>
        </authorList>
    </citation>
    <scope>NUCLEOTIDE SEQUENCE [LARGE SCALE GENOMIC DNA]</scope>
    <source>
        <strain evidence="3 4">Cbfe23</strain>
    </source>
</reference>
<evidence type="ECO:0008006" key="5">
    <source>
        <dbReference type="Google" id="ProtNLM"/>
    </source>
</evidence>
<evidence type="ECO:0000259" key="2">
    <source>
        <dbReference type="Pfam" id="PF20906"/>
    </source>
</evidence>
<gene>
    <name evidence="3" type="ORF">BON30_12745</name>
</gene>
<dbReference type="InterPro" id="IPR010318">
    <property type="entry name" value="S-Me-THD_N"/>
</dbReference>
<dbReference type="RefSeq" id="WP_071898577.1">
    <property type="nucleotide sequence ID" value="NZ_MPIN01000003.1"/>
</dbReference>
<dbReference type="OrthoDB" id="7441206at2"/>
<evidence type="ECO:0000259" key="1">
    <source>
        <dbReference type="Pfam" id="PF06032"/>
    </source>
</evidence>
<dbReference type="Gene3D" id="2.40.390.10">
    <property type="entry name" value="CV3147-like"/>
    <property type="match status" value="1"/>
</dbReference>
<feature type="domain" description="S-Me-THD N-terminal" evidence="1">
    <location>
        <begin position="8"/>
        <end position="163"/>
    </location>
</feature>
<protein>
    <recommendedName>
        <fullName evidence="5">Hydantoinase</fullName>
    </recommendedName>
</protein>
<dbReference type="Gene3D" id="3.40.1610.10">
    <property type="entry name" value="CV3147-like domain"/>
    <property type="match status" value="1"/>
</dbReference>
<proteinExistence type="predicted"/>
<reference evidence="4" key="1">
    <citation type="submission" date="2016-11" db="EMBL/GenBank/DDBJ databases">
        <authorList>
            <person name="Shukria A."/>
            <person name="Stevens D.C."/>
        </authorList>
    </citation>
    <scope>NUCLEOTIDE SEQUENCE [LARGE SCALE GENOMIC DNA]</scope>
    <source>
        <strain evidence="4">Cbfe23</strain>
    </source>
</reference>
<name>A0A1L9BCG7_9BACT</name>
<dbReference type="Pfam" id="PF06032">
    <property type="entry name" value="S-Me-THD_N"/>
    <property type="match status" value="1"/>
</dbReference>
<dbReference type="InterPro" id="IPR027479">
    <property type="entry name" value="S-Me-THD_N_sf"/>
</dbReference>
<evidence type="ECO:0000313" key="3">
    <source>
        <dbReference type="EMBL" id="OJH39945.1"/>
    </source>
</evidence>
<dbReference type="EMBL" id="MPIN01000003">
    <property type="protein sequence ID" value="OJH39945.1"/>
    <property type="molecule type" value="Genomic_DNA"/>
</dbReference>
<feature type="domain" description="S-Me-THD-like C-terminal" evidence="2">
    <location>
        <begin position="168"/>
        <end position="355"/>
    </location>
</feature>
<dbReference type="STRING" id="83449.BON30_12745"/>
<sequence length="364" mass="38303">MWRVEEADLEALALGAGVLGAGGGGNPYYLFLTVRELLRAGRALQVMAVEELPADACVVDCFGMGAPTVSYEKPCQGEELLRALRALEHHLGRRATAVIGGEIGGGNAFSPLLLGAQAGLPVVDGDGMGRALPELQMLSFLIYGRPPAPAVLADDKGNVVLLTALRDVSWLEPLARDVTVRMGGTAEVVSCPMGREEVRATCLPGSISRARALGLAMLEARRTGTSAVEAARQAAGGVCLFIGKVVDVERRTRAGFALGRMVLEGLGQEAGSRMEIEFQNENLVARRDGVIACTVPDLICVLDSEDGEPLSTEVLRYGLRASVLGLPAPSQLTTPRALQVVGPRAFGYALDYQPLLAGFGAAQR</sequence>
<dbReference type="Proteomes" id="UP000182229">
    <property type="component" value="Unassembled WGS sequence"/>
</dbReference>
<dbReference type="AlphaFoldDB" id="A0A1L9BCG7"/>